<keyword evidence="1" id="KW-0472">Membrane</keyword>
<dbReference type="AlphaFoldDB" id="A0A2M9BIS7"/>
<evidence type="ECO:0000313" key="3">
    <source>
        <dbReference type="Proteomes" id="UP000230842"/>
    </source>
</evidence>
<keyword evidence="1" id="KW-0812">Transmembrane</keyword>
<feature type="transmembrane region" description="Helical" evidence="1">
    <location>
        <begin position="76"/>
        <end position="95"/>
    </location>
</feature>
<reference evidence="2 3" key="1">
    <citation type="submission" date="2017-11" db="EMBL/GenBank/DDBJ databases">
        <title>Genomic Encyclopedia of Archaeal and Bacterial Type Strains, Phase II (KMG-II): From Individual Species to Whole Genera.</title>
        <authorList>
            <person name="Goeker M."/>
        </authorList>
    </citation>
    <scope>NUCLEOTIDE SEQUENCE [LARGE SCALE GENOMIC DNA]</scope>
    <source>
        <strain evidence="2 3">DSM 27763</strain>
    </source>
</reference>
<dbReference type="Proteomes" id="UP000230842">
    <property type="component" value="Unassembled WGS sequence"/>
</dbReference>
<dbReference type="RefSeq" id="WP_157805133.1">
    <property type="nucleotide sequence ID" value="NZ_PGEZ01000001.1"/>
</dbReference>
<keyword evidence="1" id="KW-1133">Transmembrane helix</keyword>
<feature type="transmembrane region" description="Helical" evidence="1">
    <location>
        <begin position="46"/>
        <end position="64"/>
    </location>
</feature>
<evidence type="ECO:0000256" key="1">
    <source>
        <dbReference type="SAM" id="Phobius"/>
    </source>
</evidence>
<accession>A0A2M9BIS7</accession>
<organism evidence="2 3">
    <name type="scientific">Mumia flava</name>
    <dbReference type="NCBI Taxonomy" id="1348852"/>
    <lineage>
        <taxon>Bacteria</taxon>
        <taxon>Bacillati</taxon>
        <taxon>Actinomycetota</taxon>
        <taxon>Actinomycetes</taxon>
        <taxon>Propionibacteriales</taxon>
        <taxon>Nocardioidaceae</taxon>
        <taxon>Mumia</taxon>
    </lineage>
</organism>
<sequence>MTQHDEQSDLEMASAVPLWTDAFLTYMVVYVVGTVGLGLADPTSNSLFLPALAVAGVAWWVARIPRRTSVGWARTVDRLVPAVAAVVVVVVLVVTG</sequence>
<name>A0A2M9BIS7_9ACTN</name>
<dbReference type="EMBL" id="PGEZ01000001">
    <property type="protein sequence ID" value="PJJ57843.1"/>
    <property type="molecule type" value="Genomic_DNA"/>
</dbReference>
<keyword evidence="3" id="KW-1185">Reference proteome</keyword>
<proteinExistence type="predicted"/>
<feature type="transmembrane region" description="Helical" evidence="1">
    <location>
        <begin position="21"/>
        <end position="40"/>
    </location>
</feature>
<evidence type="ECO:0000313" key="2">
    <source>
        <dbReference type="EMBL" id="PJJ57843.1"/>
    </source>
</evidence>
<protein>
    <submittedName>
        <fullName evidence="2">Uncharacterized protein</fullName>
    </submittedName>
</protein>
<gene>
    <name evidence="2" type="ORF">CLV56_2081</name>
</gene>
<comment type="caution">
    <text evidence="2">The sequence shown here is derived from an EMBL/GenBank/DDBJ whole genome shotgun (WGS) entry which is preliminary data.</text>
</comment>